<comment type="caution">
    <text evidence="1">The sequence shown here is derived from an EMBL/GenBank/DDBJ whole genome shotgun (WGS) entry which is preliminary data.</text>
</comment>
<gene>
    <name evidence="1" type="ORF">DL1_11420</name>
</gene>
<dbReference type="eggNOG" id="ENOG502ZT41">
    <property type="taxonomic scope" value="Bacteria"/>
</dbReference>
<dbReference type="STRING" id="1185766.SAMN05216224_11714"/>
<evidence type="ECO:0000313" key="1">
    <source>
        <dbReference type="EMBL" id="KEP68528.1"/>
    </source>
</evidence>
<dbReference type="AlphaFoldDB" id="A0A074THL4"/>
<dbReference type="RefSeq" id="WP_038068396.1">
    <property type="nucleotide sequence ID" value="NZ_FOVB01000017.1"/>
</dbReference>
<dbReference type="Proteomes" id="UP000027725">
    <property type="component" value="Unassembled WGS sequence"/>
</dbReference>
<accession>A0A074THL4</accession>
<dbReference type="EMBL" id="JHEH01000030">
    <property type="protein sequence ID" value="KEP68528.1"/>
    <property type="molecule type" value="Genomic_DNA"/>
</dbReference>
<sequence length="159" mass="16827">MAIYATNGAKLFIGGSMTVDGDDLTVTDFDGETWVEVGETENLGKFGDTSNEITFAGLASGRQRRLKGVRDAGTMEVICGIDYADPGQLALISAEKTIFDYAFKVVLNDAPEGGTPSERYFAAAVGSASEALDTADNVMKLNSTLWINSNVVRVNAAEA</sequence>
<name>A0A074THL4_9RHOB</name>
<organism evidence="1 2">
    <name type="scientific">Thioclava dalianensis</name>
    <dbReference type="NCBI Taxonomy" id="1185766"/>
    <lineage>
        <taxon>Bacteria</taxon>
        <taxon>Pseudomonadati</taxon>
        <taxon>Pseudomonadota</taxon>
        <taxon>Alphaproteobacteria</taxon>
        <taxon>Rhodobacterales</taxon>
        <taxon>Paracoccaceae</taxon>
        <taxon>Thioclava</taxon>
    </lineage>
</organism>
<evidence type="ECO:0000313" key="2">
    <source>
        <dbReference type="Proteomes" id="UP000027725"/>
    </source>
</evidence>
<proteinExistence type="predicted"/>
<reference evidence="1 2" key="1">
    <citation type="submission" date="2014-03" db="EMBL/GenBank/DDBJ databases">
        <title>The draft genome sequence of Thioclava dalianensis DLFJ1-1.</title>
        <authorList>
            <person name="Lai Q."/>
            <person name="Shao Z."/>
        </authorList>
    </citation>
    <scope>NUCLEOTIDE SEQUENCE [LARGE SCALE GENOMIC DNA]</scope>
    <source>
        <strain evidence="1 2">DLFJ1-1</strain>
    </source>
</reference>
<protein>
    <recommendedName>
        <fullName evidence="3">Phage tail protein</fullName>
    </recommendedName>
</protein>
<dbReference type="OrthoDB" id="6976379at2"/>
<keyword evidence="2" id="KW-1185">Reference proteome</keyword>
<evidence type="ECO:0008006" key="3">
    <source>
        <dbReference type="Google" id="ProtNLM"/>
    </source>
</evidence>
<dbReference type="Gene3D" id="4.10.410.40">
    <property type="match status" value="1"/>
</dbReference>